<dbReference type="EMBL" id="QDHA01000003">
    <property type="protein sequence ID" value="RCJ10301.1"/>
    <property type="molecule type" value="Genomic_DNA"/>
</dbReference>
<dbReference type="Pfam" id="PF08277">
    <property type="entry name" value="PAN_3"/>
    <property type="match status" value="1"/>
</dbReference>
<dbReference type="Proteomes" id="UP000253501">
    <property type="component" value="Unassembled WGS sequence"/>
</dbReference>
<accession>A0A367PQV0</accession>
<organism evidence="2 3">
    <name type="scientific">Cupriavidus necator</name>
    <name type="common">Alcaligenes eutrophus</name>
    <name type="synonym">Ralstonia eutropha</name>
    <dbReference type="NCBI Taxonomy" id="106590"/>
    <lineage>
        <taxon>Bacteria</taxon>
        <taxon>Pseudomonadati</taxon>
        <taxon>Pseudomonadota</taxon>
        <taxon>Betaproteobacteria</taxon>
        <taxon>Burkholderiales</taxon>
        <taxon>Burkholderiaceae</taxon>
        <taxon>Cupriavidus</taxon>
    </lineage>
</organism>
<feature type="domain" description="PAN-3" evidence="1">
    <location>
        <begin position="16"/>
        <end position="43"/>
    </location>
</feature>
<protein>
    <recommendedName>
        <fullName evidence="1">PAN-3 domain-containing protein</fullName>
    </recommendedName>
</protein>
<gene>
    <name evidence="2" type="ORF">DDK22_01200</name>
</gene>
<dbReference type="AlphaFoldDB" id="A0A367PQV0"/>
<evidence type="ECO:0000313" key="2">
    <source>
        <dbReference type="EMBL" id="RCJ10301.1"/>
    </source>
</evidence>
<evidence type="ECO:0000313" key="3">
    <source>
        <dbReference type="Proteomes" id="UP000253501"/>
    </source>
</evidence>
<comment type="caution">
    <text evidence="2">The sequence shown here is derived from an EMBL/GenBank/DDBJ whole genome shotgun (WGS) entry which is preliminary data.</text>
</comment>
<sequence length="54" mass="5873">MLSPNFSLVRDSPKLTPSTCTRSWRGCASRCWSSRTCIAARQPATVNSETPGIS</sequence>
<reference evidence="2 3" key="1">
    <citation type="submission" date="2018-04" db="EMBL/GenBank/DDBJ databases">
        <title>Cupriavidus necator CR12 genome sequencing and assembly.</title>
        <authorList>
            <person name="Ben Fekih I."/>
            <person name="Mazhar H.S."/>
            <person name="Bello S.K."/>
            <person name="Rensing C."/>
        </authorList>
    </citation>
    <scope>NUCLEOTIDE SEQUENCE [LARGE SCALE GENOMIC DNA]</scope>
    <source>
        <strain evidence="2 3">CR12</strain>
    </source>
</reference>
<proteinExistence type="predicted"/>
<dbReference type="InterPro" id="IPR006583">
    <property type="entry name" value="PAN-3_domain"/>
</dbReference>
<name>A0A367PQV0_CUPNE</name>
<evidence type="ECO:0000259" key="1">
    <source>
        <dbReference type="Pfam" id="PF08277"/>
    </source>
</evidence>